<dbReference type="Pfam" id="PF13685">
    <property type="entry name" value="Fe-ADH_2"/>
    <property type="match status" value="1"/>
</dbReference>
<accession>A0A1I3HM14</accession>
<keyword evidence="5" id="KW-0560">Oxidoreductase</keyword>
<keyword evidence="6" id="KW-0520">NAD</keyword>
<dbReference type="OrthoDB" id="4661864at2"/>
<dbReference type="Gene3D" id="1.20.1090.10">
    <property type="entry name" value="Dehydroquinate synthase-like - alpha domain"/>
    <property type="match status" value="1"/>
</dbReference>
<evidence type="ECO:0000256" key="5">
    <source>
        <dbReference type="ARBA" id="ARBA00023002"/>
    </source>
</evidence>
<reference evidence="10 11" key="1">
    <citation type="submission" date="2016-10" db="EMBL/GenBank/DDBJ databases">
        <authorList>
            <person name="de Groot N.N."/>
        </authorList>
    </citation>
    <scope>NUCLEOTIDE SEQUENCE [LARGE SCALE GENOMIC DNA]</scope>
    <source>
        <strain evidence="10 11">CGMCC 1.11156</strain>
    </source>
</reference>
<evidence type="ECO:0000256" key="9">
    <source>
        <dbReference type="ARBA" id="ARBA00023264"/>
    </source>
</evidence>
<evidence type="ECO:0000256" key="6">
    <source>
        <dbReference type="ARBA" id="ARBA00023027"/>
    </source>
</evidence>
<organism evidence="10 11">
    <name type="scientific">Nocardioides psychrotolerans</name>
    <dbReference type="NCBI Taxonomy" id="1005945"/>
    <lineage>
        <taxon>Bacteria</taxon>
        <taxon>Bacillati</taxon>
        <taxon>Actinomycetota</taxon>
        <taxon>Actinomycetes</taxon>
        <taxon>Propionibacteriales</taxon>
        <taxon>Nocardioidaceae</taxon>
        <taxon>Nocardioides</taxon>
    </lineage>
</organism>
<dbReference type="SUPFAM" id="SSF56796">
    <property type="entry name" value="Dehydroquinate synthase-like"/>
    <property type="match status" value="1"/>
</dbReference>
<dbReference type="GO" id="GO:0046872">
    <property type="term" value="F:metal ion binding"/>
    <property type="evidence" value="ECO:0007669"/>
    <property type="project" value="UniProtKB-KW"/>
</dbReference>
<dbReference type="GO" id="GO:0016614">
    <property type="term" value="F:oxidoreductase activity, acting on CH-OH group of donors"/>
    <property type="evidence" value="ECO:0007669"/>
    <property type="project" value="InterPro"/>
</dbReference>
<evidence type="ECO:0000256" key="4">
    <source>
        <dbReference type="ARBA" id="ARBA00022857"/>
    </source>
</evidence>
<evidence type="ECO:0000313" key="10">
    <source>
        <dbReference type="EMBL" id="SFI36673.1"/>
    </source>
</evidence>
<keyword evidence="8" id="KW-0594">Phospholipid biosynthesis</keyword>
<keyword evidence="11" id="KW-1185">Reference proteome</keyword>
<dbReference type="Proteomes" id="UP000198649">
    <property type="component" value="Unassembled WGS sequence"/>
</dbReference>
<keyword evidence="3" id="KW-0479">Metal-binding</keyword>
<keyword evidence="2" id="KW-0444">Lipid biosynthesis</keyword>
<keyword evidence="4" id="KW-0521">NADP</keyword>
<evidence type="ECO:0000256" key="2">
    <source>
        <dbReference type="ARBA" id="ARBA00022516"/>
    </source>
</evidence>
<dbReference type="EMBL" id="FOQG01000007">
    <property type="protein sequence ID" value="SFI36673.1"/>
    <property type="molecule type" value="Genomic_DNA"/>
</dbReference>
<dbReference type="InterPro" id="IPR032837">
    <property type="entry name" value="G1PDH"/>
</dbReference>
<dbReference type="InterPro" id="IPR016205">
    <property type="entry name" value="Glycerol_DH"/>
</dbReference>
<dbReference type="Gene3D" id="3.40.50.1970">
    <property type="match status" value="1"/>
</dbReference>
<evidence type="ECO:0000313" key="11">
    <source>
        <dbReference type="Proteomes" id="UP000198649"/>
    </source>
</evidence>
<evidence type="ECO:0000256" key="7">
    <source>
        <dbReference type="ARBA" id="ARBA00023098"/>
    </source>
</evidence>
<dbReference type="STRING" id="1005945.SAMN05216561_107237"/>
<proteinExistence type="predicted"/>
<dbReference type="RefSeq" id="WP_143099728.1">
    <property type="nucleotide sequence ID" value="NZ_BKAF01000033.1"/>
</dbReference>
<dbReference type="AlphaFoldDB" id="A0A1I3HM14"/>
<gene>
    <name evidence="10" type="ORF">SAMN05216561_107237</name>
</gene>
<keyword evidence="1" id="KW-0963">Cytoplasm</keyword>
<sequence length="496" mass="52295">MSASSEAMDTVHALIARHDPERELAPCGLRRLVLGHDVLDDVTGTVAELLELRAEPGTPVGGARPRVTLLVDRVTIRRGADDVKDLVERSLAEKFDVRREVLDDGHSELHVVDDVLDQATAACRAADAVVALGGGTISDIGKVAAQRANLAGRPPVLVSVQTAASVDGYTDDVSVLLRDGVKRTVPSRWPDAVVADAGTIADAPPVMNRAGFGEMTSMLTAPADWALAALVGTEQKFHEAPLRLLEAVGEGIETWSPGVGRGEPEAIEQLTRALAVRGIVTGVAGTTATLSGLEHLVSHMLDLHHAAHGLPTGLHGAQVGVAGLVAASAWEMLHERIAASTVPPRLCEEAFDASRARVAVTEAFGSLDPEGRIAKECWADYEVKLASVAANRGRVEAMLTTWSDHAPRLRSLVRPSSELAASLRAARASAMFAELDPAVSDDLAAWAVANCGLMRNRFTVADLLTLLGWWEPADVAEVLDRARSAAGSARAAEVEA</sequence>
<evidence type="ECO:0000256" key="3">
    <source>
        <dbReference type="ARBA" id="ARBA00022723"/>
    </source>
</evidence>
<dbReference type="GO" id="GO:0008654">
    <property type="term" value="P:phospholipid biosynthetic process"/>
    <property type="evidence" value="ECO:0007669"/>
    <property type="project" value="UniProtKB-KW"/>
</dbReference>
<dbReference type="PANTHER" id="PTHR43616">
    <property type="entry name" value="GLYCEROL DEHYDROGENASE"/>
    <property type="match status" value="1"/>
</dbReference>
<keyword evidence="9" id="KW-1208">Phospholipid metabolism</keyword>
<dbReference type="PANTHER" id="PTHR43616:SF5">
    <property type="entry name" value="GLYCEROL DEHYDROGENASE 1"/>
    <property type="match status" value="1"/>
</dbReference>
<keyword evidence="7" id="KW-0443">Lipid metabolism</keyword>
<name>A0A1I3HM14_9ACTN</name>
<evidence type="ECO:0000256" key="1">
    <source>
        <dbReference type="ARBA" id="ARBA00022490"/>
    </source>
</evidence>
<protein>
    <submittedName>
        <fullName evidence="10">Glycerol-1-phosphate dehydrogenase [NAD(P)+]</fullName>
    </submittedName>
</protein>
<evidence type="ECO:0000256" key="8">
    <source>
        <dbReference type="ARBA" id="ARBA00023209"/>
    </source>
</evidence>